<dbReference type="PROSITE" id="PS50064">
    <property type="entry name" value="ZF_PARP_2"/>
    <property type="match status" value="1"/>
</dbReference>
<evidence type="ECO:0000256" key="5">
    <source>
        <dbReference type="ARBA" id="ARBA00023242"/>
    </source>
</evidence>
<reference evidence="7 8" key="1">
    <citation type="submission" date="2022-05" db="EMBL/GenBank/DDBJ databases">
        <authorList>
            <consortium name="Genoscope - CEA"/>
            <person name="William W."/>
        </authorList>
    </citation>
    <scope>NUCLEOTIDE SEQUENCE [LARGE SCALE GENOMIC DNA]</scope>
</reference>
<dbReference type="Proteomes" id="UP001159428">
    <property type="component" value="Unassembled WGS sequence"/>
</dbReference>
<keyword evidence="3" id="KW-0863">Zinc-finger</keyword>
<keyword evidence="4" id="KW-0862">Zinc</keyword>
<accession>A0AAU9W108</accession>
<dbReference type="Gene3D" id="3.30.1740.10">
    <property type="entry name" value="Zinc finger, PARP-type"/>
    <property type="match status" value="1"/>
</dbReference>
<dbReference type="GO" id="GO:0008270">
    <property type="term" value="F:zinc ion binding"/>
    <property type="evidence" value="ECO:0007669"/>
    <property type="project" value="UniProtKB-KW"/>
</dbReference>
<proteinExistence type="predicted"/>
<evidence type="ECO:0000259" key="6">
    <source>
        <dbReference type="PROSITE" id="PS50064"/>
    </source>
</evidence>
<keyword evidence="5" id="KW-0539">Nucleus</keyword>
<protein>
    <recommendedName>
        <fullName evidence="6">PARP-type domain-containing protein</fullName>
    </recommendedName>
</protein>
<dbReference type="SUPFAM" id="SSF57716">
    <property type="entry name" value="Glucocorticoid receptor-like (DNA-binding domain)"/>
    <property type="match status" value="1"/>
</dbReference>
<dbReference type="EMBL" id="CALNXJ010000007">
    <property type="protein sequence ID" value="CAH3043259.1"/>
    <property type="molecule type" value="Genomic_DNA"/>
</dbReference>
<dbReference type="SMART" id="SM01336">
    <property type="entry name" value="zf-PARP"/>
    <property type="match status" value="1"/>
</dbReference>
<keyword evidence="8" id="KW-1185">Reference proteome</keyword>
<organism evidence="7 8">
    <name type="scientific">Pocillopora meandrina</name>
    <dbReference type="NCBI Taxonomy" id="46732"/>
    <lineage>
        <taxon>Eukaryota</taxon>
        <taxon>Metazoa</taxon>
        <taxon>Cnidaria</taxon>
        <taxon>Anthozoa</taxon>
        <taxon>Hexacorallia</taxon>
        <taxon>Scleractinia</taxon>
        <taxon>Astrocoeniina</taxon>
        <taxon>Pocilloporidae</taxon>
        <taxon>Pocillopora</taxon>
    </lineage>
</organism>
<dbReference type="PROSITE" id="PS00347">
    <property type="entry name" value="ZF_PARP_1"/>
    <property type="match status" value="1"/>
</dbReference>
<dbReference type="FunFam" id="3.30.1740.10:FF:000004">
    <property type="entry name" value="Poly [ADP-ribose] polymerase"/>
    <property type="match status" value="1"/>
</dbReference>
<dbReference type="InterPro" id="IPR001510">
    <property type="entry name" value="Znf_PARP"/>
</dbReference>
<feature type="domain" description="PARP-type" evidence="6">
    <location>
        <begin position="73"/>
        <end position="155"/>
    </location>
</feature>
<dbReference type="InterPro" id="IPR036957">
    <property type="entry name" value="Znf_PARP_sf"/>
</dbReference>
<evidence type="ECO:0000256" key="1">
    <source>
        <dbReference type="ARBA" id="ARBA00004123"/>
    </source>
</evidence>
<dbReference type="AlphaFoldDB" id="A0AAU9W108"/>
<comment type="subcellular location">
    <subcellularLocation>
        <location evidence="1">Nucleus</location>
    </subcellularLocation>
</comment>
<gene>
    <name evidence="7" type="ORF">PMEA_00031226</name>
</gene>
<evidence type="ECO:0000256" key="3">
    <source>
        <dbReference type="ARBA" id="ARBA00022771"/>
    </source>
</evidence>
<dbReference type="GO" id="GO:0003677">
    <property type="term" value="F:DNA binding"/>
    <property type="evidence" value="ECO:0007669"/>
    <property type="project" value="InterPro"/>
</dbReference>
<name>A0AAU9W108_9CNID</name>
<dbReference type="Pfam" id="PF00645">
    <property type="entry name" value="zf-PARP"/>
    <property type="match status" value="1"/>
</dbReference>
<evidence type="ECO:0000256" key="2">
    <source>
        <dbReference type="ARBA" id="ARBA00022723"/>
    </source>
</evidence>
<comment type="caution">
    <text evidence="7">The sequence shown here is derived from an EMBL/GenBank/DDBJ whole genome shotgun (WGS) entry which is preliminary data.</text>
</comment>
<dbReference type="GO" id="GO:0005634">
    <property type="term" value="C:nucleus"/>
    <property type="evidence" value="ECO:0007669"/>
    <property type="project" value="UniProtKB-SubCell"/>
</dbReference>
<sequence>MLINADKKYRRGYELQMIALTLNTRITLFGHESDHVLSIELARIFNQSKARMIPIQTPSVFWTYTKMADDLPFKAEYAKSNRSSCKSCKDNISKDSLRLAKMLQSPHFDGKIPHWFHYNCFFKKIKVKASSDISGFDSLRWDDQEKIRGKMDGGERVGVRELNQLTVLQMTFW</sequence>
<keyword evidence="2" id="KW-0479">Metal-binding</keyword>
<evidence type="ECO:0000256" key="4">
    <source>
        <dbReference type="ARBA" id="ARBA00022833"/>
    </source>
</evidence>
<evidence type="ECO:0000313" key="8">
    <source>
        <dbReference type="Proteomes" id="UP001159428"/>
    </source>
</evidence>
<evidence type="ECO:0000313" key="7">
    <source>
        <dbReference type="EMBL" id="CAH3043259.1"/>
    </source>
</evidence>